<dbReference type="EMBL" id="BQNB010011230">
    <property type="protein sequence ID" value="GJS87857.1"/>
    <property type="molecule type" value="Genomic_DNA"/>
</dbReference>
<feature type="coiled-coil region" evidence="1">
    <location>
        <begin position="163"/>
        <end position="190"/>
    </location>
</feature>
<name>A0ABQ4ZDF0_9ASTR</name>
<reference evidence="2" key="2">
    <citation type="submission" date="2022-01" db="EMBL/GenBank/DDBJ databases">
        <authorList>
            <person name="Yamashiro T."/>
            <person name="Shiraishi A."/>
            <person name="Satake H."/>
            <person name="Nakayama K."/>
        </authorList>
    </citation>
    <scope>NUCLEOTIDE SEQUENCE</scope>
</reference>
<sequence>MVGRWAPCQFSAFEMLGQRVSRDVHDDFPTNYNECDADRLAEHVIHSSSSFTSAFVIVRDVTTGLIWHPGELGLTPLKYAKIAKAIEKKEKWARVKVQLKHAEEGTVVLWLTNAEKEVVDLSKNTRIPTPPVNTIQPSAHVENGDTQENVEVDYSDHSSCPIERELMNNLKDMEKKRDVWRQTVSDQEERIKKLRSLNEPRLHSPNGSSQECQEFIRRNSRLHTSVEYQKSLVVPISLCFTAGWLGGLSLGNNEEEITAMLSETSNLDIKGSNSWKDKHREIFTKQYLTSRRLLTPTAFMWMI</sequence>
<accession>A0ABQ4ZDF0</accession>
<evidence type="ECO:0000313" key="3">
    <source>
        <dbReference type="Proteomes" id="UP001151760"/>
    </source>
</evidence>
<dbReference type="Proteomes" id="UP001151760">
    <property type="component" value="Unassembled WGS sequence"/>
</dbReference>
<reference evidence="2" key="1">
    <citation type="journal article" date="2022" name="Int. J. Mol. Sci.">
        <title>Draft Genome of Tanacetum Coccineum: Genomic Comparison of Closely Related Tanacetum-Family Plants.</title>
        <authorList>
            <person name="Yamashiro T."/>
            <person name="Shiraishi A."/>
            <person name="Nakayama K."/>
            <person name="Satake H."/>
        </authorList>
    </citation>
    <scope>NUCLEOTIDE SEQUENCE</scope>
</reference>
<proteinExistence type="predicted"/>
<protein>
    <submittedName>
        <fullName evidence="2">Uncharacterized protein</fullName>
    </submittedName>
</protein>
<gene>
    <name evidence="2" type="ORF">Tco_0770493</name>
</gene>
<evidence type="ECO:0000313" key="2">
    <source>
        <dbReference type="EMBL" id="GJS87857.1"/>
    </source>
</evidence>
<keyword evidence="3" id="KW-1185">Reference proteome</keyword>
<organism evidence="2 3">
    <name type="scientific">Tanacetum coccineum</name>
    <dbReference type="NCBI Taxonomy" id="301880"/>
    <lineage>
        <taxon>Eukaryota</taxon>
        <taxon>Viridiplantae</taxon>
        <taxon>Streptophyta</taxon>
        <taxon>Embryophyta</taxon>
        <taxon>Tracheophyta</taxon>
        <taxon>Spermatophyta</taxon>
        <taxon>Magnoliopsida</taxon>
        <taxon>eudicotyledons</taxon>
        <taxon>Gunneridae</taxon>
        <taxon>Pentapetalae</taxon>
        <taxon>asterids</taxon>
        <taxon>campanulids</taxon>
        <taxon>Asterales</taxon>
        <taxon>Asteraceae</taxon>
        <taxon>Asteroideae</taxon>
        <taxon>Anthemideae</taxon>
        <taxon>Anthemidinae</taxon>
        <taxon>Tanacetum</taxon>
    </lineage>
</organism>
<keyword evidence="1" id="KW-0175">Coiled coil</keyword>
<evidence type="ECO:0000256" key="1">
    <source>
        <dbReference type="SAM" id="Coils"/>
    </source>
</evidence>
<comment type="caution">
    <text evidence="2">The sequence shown here is derived from an EMBL/GenBank/DDBJ whole genome shotgun (WGS) entry which is preliminary data.</text>
</comment>